<dbReference type="Gramene" id="TVU36671">
    <property type="protein sequence ID" value="TVU36671"/>
    <property type="gene ID" value="EJB05_18615"/>
</dbReference>
<feature type="chain" id="PRO_5023865641" description="SGNH hydrolase-type esterase domain-containing protein" evidence="3">
    <location>
        <begin position="21"/>
        <end position="367"/>
    </location>
</feature>
<comment type="similarity">
    <text evidence="1">Belongs to the 'GDSL' lipolytic enzyme family.</text>
</comment>
<name>A0A5J9VM59_9POAL</name>
<dbReference type="Proteomes" id="UP000324897">
    <property type="component" value="Unassembled WGS sequence"/>
</dbReference>
<dbReference type="Pfam" id="PF00657">
    <property type="entry name" value="Lipase_GDSL"/>
    <property type="match status" value="1"/>
</dbReference>
<sequence>MAHPVLLLVLLLSSTATSSSKRIQPKFSAIFYFGDSILDTGNNNHIPTVAVANHVPYGRDFPGKKPTGRFSNGRLIPDLLNERLQLKEFSPPFLDKKLSNNDIMTGVNFASAGSGFNDQTSQLSNTLPMSKQVDLFKDYLLRLRDIIGDKEASRIIANSLIFMNSGTNDFLHYYRSSKRRRLDINDYQDVILRTAQAYVKELFDLGGRQFCLAGLPPFGCTPIQITLSKDPERACVDEQNWDAQVYNSKLRKLLQTLQGSLHGSKIVYVDAYKALMEIINDATKYGMFSVHIRIMTNLLGYNYAVRFTETTRGCCGTGLREAALLCNALTPICKNVSSYVFYDAVHPTERVYMLVNDYMVKDVIPQF</sequence>
<keyword evidence="2 3" id="KW-0732">Signal</keyword>
<evidence type="ECO:0000313" key="4">
    <source>
        <dbReference type="EMBL" id="TVU36671.1"/>
    </source>
</evidence>
<dbReference type="PANTHER" id="PTHR45642">
    <property type="entry name" value="GDSL ESTERASE/LIPASE EXL3"/>
    <property type="match status" value="1"/>
</dbReference>
<dbReference type="InterPro" id="IPR036514">
    <property type="entry name" value="SGNH_hydro_sf"/>
</dbReference>
<proteinExistence type="inferred from homology"/>
<evidence type="ECO:0008006" key="6">
    <source>
        <dbReference type="Google" id="ProtNLM"/>
    </source>
</evidence>
<dbReference type="OrthoDB" id="1600564at2759"/>
<organism evidence="4 5">
    <name type="scientific">Eragrostis curvula</name>
    <name type="common">weeping love grass</name>
    <dbReference type="NCBI Taxonomy" id="38414"/>
    <lineage>
        <taxon>Eukaryota</taxon>
        <taxon>Viridiplantae</taxon>
        <taxon>Streptophyta</taxon>
        <taxon>Embryophyta</taxon>
        <taxon>Tracheophyta</taxon>
        <taxon>Spermatophyta</taxon>
        <taxon>Magnoliopsida</taxon>
        <taxon>Liliopsida</taxon>
        <taxon>Poales</taxon>
        <taxon>Poaceae</taxon>
        <taxon>PACMAD clade</taxon>
        <taxon>Chloridoideae</taxon>
        <taxon>Eragrostideae</taxon>
        <taxon>Eragrostidinae</taxon>
        <taxon>Eragrostis</taxon>
    </lineage>
</organism>
<dbReference type="PANTHER" id="PTHR45642:SF139">
    <property type="entry name" value="SGNH HYDROLASE-TYPE ESTERASE DOMAIN-CONTAINING PROTEIN"/>
    <property type="match status" value="1"/>
</dbReference>
<dbReference type="GO" id="GO:0006629">
    <property type="term" value="P:lipid metabolic process"/>
    <property type="evidence" value="ECO:0007669"/>
    <property type="project" value="InterPro"/>
</dbReference>
<evidence type="ECO:0000256" key="3">
    <source>
        <dbReference type="SAM" id="SignalP"/>
    </source>
</evidence>
<dbReference type="AlphaFoldDB" id="A0A5J9VM59"/>
<dbReference type="InterPro" id="IPR008265">
    <property type="entry name" value="Lipase_GDSL_AS"/>
</dbReference>
<dbReference type="InterPro" id="IPR001087">
    <property type="entry name" value="GDSL"/>
</dbReference>
<protein>
    <recommendedName>
        <fullName evidence="6">SGNH hydrolase-type esterase domain-containing protein</fullName>
    </recommendedName>
</protein>
<dbReference type="PROSITE" id="PS01098">
    <property type="entry name" value="LIPASE_GDSL_SER"/>
    <property type="match status" value="1"/>
</dbReference>
<feature type="signal peptide" evidence="3">
    <location>
        <begin position="1"/>
        <end position="20"/>
    </location>
</feature>
<keyword evidence="5" id="KW-1185">Reference proteome</keyword>
<dbReference type="InterPro" id="IPR035669">
    <property type="entry name" value="SGNH_plant_lipase-like"/>
</dbReference>
<dbReference type="GO" id="GO:0016298">
    <property type="term" value="F:lipase activity"/>
    <property type="evidence" value="ECO:0007669"/>
    <property type="project" value="InterPro"/>
</dbReference>
<evidence type="ECO:0000256" key="1">
    <source>
        <dbReference type="ARBA" id="ARBA00008668"/>
    </source>
</evidence>
<dbReference type="CDD" id="cd01837">
    <property type="entry name" value="SGNH_plant_lipase_like"/>
    <property type="match status" value="1"/>
</dbReference>
<gene>
    <name evidence="4" type="ORF">EJB05_18615</name>
</gene>
<comment type="caution">
    <text evidence="4">The sequence shown here is derived from an EMBL/GenBank/DDBJ whole genome shotgun (WGS) entry which is preliminary data.</text>
</comment>
<dbReference type="InterPro" id="IPR050592">
    <property type="entry name" value="GDSL_lipolytic_enzyme"/>
</dbReference>
<dbReference type="Gene3D" id="3.40.50.1110">
    <property type="entry name" value="SGNH hydrolase"/>
    <property type="match status" value="1"/>
</dbReference>
<evidence type="ECO:0000313" key="5">
    <source>
        <dbReference type="Proteomes" id="UP000324897"/>
    </source>
</evidence>
<dbReference type="EMBL" id="RWGY01000009">
    <property type="protein sequence ID" value="TVU36671.1"/>
    <property type="molecule type" value="Genomic_DNA"/>
</dbReference>
<dbReference type="SUPFAM" id="SSF52266">
    <property type="entry name" value="SGNH hydrolase"/>
    <property type="match status" value="1"/>
</dbReference>
<evidence type="ECO:0000256" key="2">
    <source>
        <dbReference type="ARBA" id="ARBA00022729"/>
    </source>
</evidence>
<reference evidence="4 5" key="1">
    <citation type="journal article" date="2019" name="Sci. Rep.">
        <title>A high-quality genome of Eragrostis curvula grass provides insights into Poaceae evolution and supports new strategies to enhance forage quality.</title>
        <authorList>
            <person name="Carballo J."/>
            <person name="Santos B.A.C.M."/>
            <person name="Zappacosta D."/>
            <person name="Garbus I."/>
            <person name="Selva J.P."/>
            <person name="Gallo C.A."/>
            <person name="Diaz A."/>
            <person name="Albertini E."/>
            <person name="Caccamo M."/>
            <person name="Echenique V."/>
        </authorList>
    </citation>
    <scope>NUCLEOTIDE SEQUENCE [LARGE SCALE GENOMIC DNA]</scope>
    <source>
        <strain evidence="5">cv. Victoria</strain>
        <tissue evidence="4">Leaf</tissue>
    </source>
</reference>
<accession>A0A5J9VM59</accession>